<dbReference type="Proteomes" id="UP000501753">
    <property type="component" value="Chromosome"/>
</dbReference>
<keyword evidence="5" id="KW-1185">Reference proteome</keyword>
<dbReference type="GO" id="GO:0004029">
    <property type="term" value="F:aldehyde dehydrogenase (NAD+) activity"/>
    <property type="evidence" value="ECO:0007669"/>
    <property type="project" value="TreeGrafter"/>
</dbReference>
<dbReference type="Gene3D" id="3.40.50.720">
    <property type="entry name" value="NAD(P)-binding Rossmann-like Domain"/>
    <property type="match status" value="1"/>
</dbReference>
<feature type="domain" description="NAD-dependent epimerase/dehydratase" evidence="1">
    <location>
        <begin position="3"/>
        <end position="167"/>
    </location>
</feature>
<dbReference type="EMBL" id="CP029078">
    <property type="protein sequence ID" value="QCN89008.1"/>
    <property type="molecule type" value="Genomic_DNA"/>
</dbReference>
<dbReference type="Proteomes" id="UP000271291">
    <property type="component" value="Chromosome"/>
</dbReference>
<gene>
    <name evidence="3" type="ORF">DDJ31_31960</name>
    <name evidence="2" type="ORF">ELQ87_07400</name>
</gene>
<dbReference type="InterPro" id="IPR051783">
    <property type="entry name" value="NAD(P)-dependent_oxidoreduct"/>
</dbReference>
<protein>
    <submittedName>
        <fullName evidence="3">Epimerase</fullName>
    </submittedName>
    <submittedName>
        <fullName evidence="2">NAD(P)-dependent oxidoreductase</fullName>
    </submittedName>
</protein>
<dbReference type="RefSeq" id="WP_127177047.1">
    <property type="nucleotide sequence ID" value="NZ_CP029078.1"/>
</dbReference>
<dbReference type="AlphaFoldDB" id="A0A3S9Z8Y1"/>
<dbReference type="EMBL" id="CP034687">
    <property type="protein sequence ID" value="AZS84140.1"/>
    <property type="molecule type" value="Genomic_DNA"/>
</dbReference>
<sequence length="271" mass="28641">MTILVTGATGLVGTRLLPRLIDAGLDCRALVRPGKSAPDGVAPVEGDILDPGSLDGALDGVTDVVHLAALFRTQDTDAIHRTNVEGTRNLIAATKAQAPQARFTMASTGLVYGSGLNRPAREDDPATADLPYPASKILAETDLKASGLNWSILRFGFVYGDKDGHLESAPGLMANWKWHPAQALSLIHHRDIATAVKLALTGAIDGHTVNVVDEAPTSIYEIAQIVGAPYEPSAEPLNDPWTGRADGTLLRTLGFTPTVPTVYQAQRDGLL</sequence>
<reference evidence="3 5" key="1">
    <citation type="submission" date="2018-04" db="EMBL/GenBank/DDBJ databases">
        <title>Complete genome sequences of Streptomyces griseoviridis K61 and characterization of antagonistic properties of biological control agents.</title>
        <authorList>
            <person name="Mariita R.M."/>
            <person name="Sello J.K."/>
        </authorList>
    </citation>
    <scope>NUCLEOTIDE SEQUENCE [LARGE SCALE GENOMIC DNA]</scope>
    <source>
        <strain evidence="3 5">K61</strain>
    </source>
</reference>
<dbReference type="GO" id="GO:0005737">
    <property type="term" value="C:cytoplasm"/>
    <property type="evidence" value="ECO:0007669"/>
    <property type="project" value="TreeGrafter"/>
</dbReference>
<dbReference type="PANTHER" id="PTHR48079">
    <property type="entry name" value="PROTEIN YEEZ"/>
    <property type="match status" value="1"/>
</dbReference>
<accession>A0A3S9Z8Y1</accession>
<dbReference type="InterPro" id="IPR036291">
    <property type="entry name" value="NAD(P)-bd_dom_sf"/>
</dbReference>
<reference evidence="2 4" key="2">
    <citation type="submission" date="2018-12" db="EMBL/GenBank/DDBJ databases">
        <title>Streptomyces griseoviridis F1-27 complete genome.</title>
        <authorList>
            <person name="Mariita R.M."/>
            <person name="Sello J.K."/>
        </authorList>
    </citation>
    <scope>NUCLEOTIDE SEQUENCE [LARGE SCALE GENOMIC DNA]</scope>
    <source>
        <strain evidence="2 4">F1-27</strain>
    </source>
</reference>
<name>A0A3S9Z8Y1_STRGD</name>
<evidence type="ECO:0000313" key="5">
    <source>
        <dbReference type="Proteomes" id="UP000501753"/>
    </source>
</evidence>
<dbReference type="OrthoDB" id="9798669at2"/>
<evidence type="ECO:0000313" key="2">
    <source>
        <dbReference type="EMBL" id="AZS84140.1"/>
    </source>
</evidence>
<dbReference type="SUPFAM" id="SSF51735">
    <property type="entry name" value="NAD(P)-binding Rossmann-fold domains"/>
    <property type="match status" value="1"/>
</dbReference>
<evidence type="ECO:0000259" key="1">
    <source>
        <dbReference type="Pfam" id="PF01370"/>
    </source>
</evidence>
<dbReference type="Pfam" id="PF01370">
    <property type="entry name" value="Epimerase"/>
    <property type="match status" value="1"/>
</dbReference>
<organism evidence="2 4">
    <name type="scientific">Streptomyces griseoviridis</name>
    <dbReference type="NCBI Taxonomy" id="45398"/>
    <lineage>
        <taxon>Bacteria</taxon>
        <taxon>Bacillati</taxon>
        <taxon>Actinomycetota</taxon>
        <taxon>Actinomycetes</taxon>
        <taxon>Kitasatosporales</taxon>
        <taxon>Streptomycetaceae</taxon>
        <taxon>Streptomyces</taxon>
    </lineage>
</organism>
<dbReference type="PANTHER" id="PTHR48079:SF6">
    <property type="entry name" value="NAD(P)-BINDING DOMAIN-CONTAINING PROTEIN-RELATED"/>
    <property type="match status" value="1"/>
</dbReference>
<evidence type="ECO:0000313" key="4">
    <source>
        <dbReference type="Proteomes" id="UP000271291"/>
    </source>
</evidence>
<proteinExistence type="predicted"/>
<evidence type="ECO:0000313" key="3">
    <source>
        <dbReference type="EMBL" id="QCN89008.1"/>
    </source>
</evidence>
<dbReference type="KEGG" id="sgd:ELQ87_07400"/>
<dbReference type="InterPro" id="IPR001509">
    <property type="entry name" value="Epimerase_deHydtase"/>
</dbReference>